<dbReference type="PROSITE" id="PS50109">
    <property type="entry name" value="HIS_KIN"/>
    <property type="match status" value="1"/>
</dbReference>
<dbReference type="GO" id="GO:0000155">
    <property type="term" value="F:phosphorelay sensor kinase activity"/>
    <property type="evidence" value="ECO:0007669"/>
    <property type="project" value="InterPro"/>
</dbReference>
<feature type="modified residue" description="4-aspartylphosphate" evidence="5">
    <location>
        <position position="495"/>
    </location>
</feature>
<feature type="domain" description="Response regulatory" evidence="9">
    <location>
        <begin position="441"/>
        <end position="571"/>
    </location>
</feature>
<evidence type="ECO:0000256" key="4">
    <source>
        <dbReference type="ARBA" id="ARBA00022777"/>
    </source>
</evidence>
<dbReference type="InterPro" id="IPR036890">
    <property type="entry name" value="HATPase_C_sf"/>
</dbReference>
<protein>
    <recommendedName>
        <fullName evidence="2">histidine kinase</fullName>
        <ecNumber evidence="2">2.7.13.3</ecNumber>
    </recommendedName>
</protein>
<evidence type="ECO:0000256" key="6">
    <source>
        <dbReference type="SAM" id="MobiDB-lite"/>
    </source>
</evidence>
<dbReference type="GO" id="GO:0005886">
    <property type="term" value="C:plasma membrane"/>
    <property type="evidence" value="ECO:0007669"/>
    <property type="project" value="TreeGrafter"/>
</dbReference>
<feature type="region of interest" description="Disordered" evidence="6">
    <location>
        <begin position="92"/>
        <end position="112"/>
    </location>
</feature>
<evidence type="ECO:0000256" key="1">
    <source>
        <dbReference type="ARBA" id="ARBA00000085"/>
    </source>
</evidence>
<dbReference type="SUPFAM" id="SSF52172">
    <property type="entry name" value="CheY-like"/>
    <property type="match status" value="1"/>
</dbReference>
<proteinExistence type="predicted"/>
<comment type="caution">
    <text evidence="10">The sequence shown here is derived from an EMBL/GenBank/DDBJ whole genome shotgun (WGS) entry which is preliminary data.</text>
</comment>
<accession>A0A5A8CUS2</accession>
<evidence type="ECO:0000256" key="3">
    <source>
        <dbReference type="ARBA" id="ARBA00022679"/>
    </source>
</evidence>
<dbReference type="SUPFAM" id="SSF55874">
    <property type="entry name" value="ATPase domain of HSP90 chaperone/DNA topoisomerase II/histidine kinase"/>
    <property type="match status" value="1"/>
</dbReference>
<feature type="transmembrane region" description="Helical" evidence="7">
    <location>
        <begin position="20"/>
        <end position="39"/>
    </location>
</feature>
<keyword evidence="7" id="KW-0472">Membrane</keyword>
<evidence type="ECO:0000256" key="5">
    <source>
        <dbReference type="PROSITE-ProRule" id="PRU00169"/>
    </source>
</evidence>
<dbReference type="CDD" id="cd00156">
    <property type="entry name" value="REC"/>
    <property type="match status" value="1"/>
</dbReference>
<dbReference type="InterPro" id="IPR011006">
    <property type="entry name" value="CheY-like_superfamily"/>
</dbReference>
<keyword evidence="3" id="KW-0808">Transferase</keyword>
<evidence type="ECO:0000256" key="2">
    <source>
        <dbReference type="ARBA" id="ARBA00012438"/>
    </source>
</evidence>
<dbReference type="PROSITE" id="PS50110">
    <property type="entry name" value="RESPONSE_REGULATORY"/>
    <property type="match status" value="1"/>
</dbReference>
<dbReference type="Pfam" id="PF02518">
    <property type="entry name" value="HATPase_c"/>
    <property type="match status" value="1"/>
</dbReference>
<dbReference type="InterPro" id="IPR004358">
    <property type="entry name" value="Sig_transdc_His_kin-like_C"/>
</dbReference>
<dbReference type="InterPro" id="IPR005467">
    <property type="entry name" value="His_kinase_dom"/>
</dbReference>
<dbReference type="PRINTS" id="PR00344">
    <property type="entry name" value="BCTRLSENSOR"/>
</dbReference>
<dbReference type="Proteomes" id="UP000324907">
    <property type="component" value="Unassembled WGS sequence"/>
</dbReference>
<feature type="domain" description="Histidine kinase" evidence="8">
    <location>
        <begin position="66"/>
        <end position="366"/>
    </location>
</feature>
<dbReference type="EC" id="2.7.13.3" evidence="2"/>
<dbReference type="SUPFAM" id="SSF47384">
    <property type="entry name" value="Homodimeric domain of signal transducing histidine kinase"/>
    <property type="match status" value="1"/>
</dbReference>
<dbReference type="PANTHER" id="PTHR43047:SF72">
    <property type="entry name" value="OSMOSENSING HISTIDINE PROTEIN KINASE SLN1"/>
    <property type="match status" value="1"/>
</dbReference>
<organism evidence="10 11">
    <name type="scientific">Cafeteria roenbergensis</name>
    <name type="common">Marine flagellate</name>
    <dbReference type="NCBI Taxonomy" id="33653"/>
    <lineage>
        <taxon>Eukaryota</taxon>
        <taxon>Sar</taxon>
        <taxon>Stramenopiles</taxon>
        <taxon>Bigyra</taxon>
        <taxon>Opalozoa</taxon>
        <taxon>Bicosoecida</taxon>
        <taxon>Cafeteriaceae</taxon>
        <taxon>Cafeteria</taxon>
    </lineage>
</organism>
<evidence type="ECO:0000259" key="8">
    <source>
        <dbReference type="PROSITE" id="PS50109"/>
    </source>
</evidence>
<keyword evidence="5" id="KW-0597">Phosphoprotein</keyword>
<keyword evidence="7" id="KW-0812">Transmembrane</keyword>
<dbReference type="Gene3D" id="3.30.565.10">
    <property type="entry name" value="Histidine kinase-like ATPase, C-terminal domain"/>
    <property type="match status" value="1"/>
</dbReference>
<dbReference type="InterPro" id="IPR003594">
    <property type="entry name" value="HATPase_dom"/>
</dbReference>
<dbReference type="EMBL" id="VLTL01000175">
    <property type="protein sequence ID" value="KAA0156194.1"/>
    <property type="molecule type" value="Genomic_DNA"/>
</dbReference>
<evidence type="ECO:0000259" key="9">
    <source>
        <dbReference type="PROSITE" id="PS50110"/>
    </source>
</evidence>
<dbReference type="SMART" id="SM00387">
    <property type="entry name" value="HATPase_c"/>
    <property type="match status" value="1"/>
</dbReference>
<reference evidence="10 11" key="1">
    <citation type="submission" date="2019-07" db="EMBL/GenBank/DDBJ databases">
        <title>Genomes of Cafeteria roenbergensis.</title>
        <authorList>
            <person name="Fischer M.G."/>
            <person name="Hackl T."/>
            <person name="Roman M."/>
        </authorList>
    </citation>
    <scope>NUCLEOTIDE SEQUENCE [LARGE SCALE GENOMIC DNA]</scope>
    <source>
        <strain evidence="10 11">RCC970-E3</strain>
    </source>
</reference>
<comment type="catalytic activity">
    <reaction evidence="1">
        <text>ATP + protein L-histidine = ADP + protein N-phospho-L-histidine.</text>
        <dbReference type="EC" id="2.7.13.3"/>
    </reaction>
</comment>
<gene>
    <name evidence="10" type="ORF">FNF28_06648</name>
</gene>
<keyword evidence="4" id="KW-0418">Kinase</keyword>
<evidence type="ECO:0000313" key="10">
    <source>
        <dbReference type="EMBL" id="KAA0156194.1"/>
    </source>
</evidence>
<dbReference type="InterPro" id="IPR001789">
    <property type="entry name" value="Sig_transdc_resp-reg_receiver"/>
</dbReference>
<evidence type="ECO:0000256" key="7">
    <source>
        <dbReference type="SAM" id="Phobius"/>
    </source>
</evidence>
<dbReference type="Gene3D" id="3.40.50.2300">
    <property type="match status" value="1"/>
</dbReference>
<dbReference type="GO" id="GO:0009927">
    <property type="term" value="F:histidine phosphotransfer kinase activity"/>
    <property type="evidence" value="ECO:0007669"/>
    <property type="project" value="TreeGrafter"/>
</dbReference>
<dbReference type="InterPro" id="IPR036097">
    <property type="entry name" value="HisK_dim/P_sf"/>
</dbReference>
<feature type="compositionally biased region" description="Polar residues" evidence="6">
    <location>
        <begin position="98"/>
        <end position="109"/>
    </location>
</feature>
<name>A0A5A8CUS2_CAFRO</name>
<dbReference type="SMART" id="SM00448">
    <property type="entry name" value="REC"/>
    <property type="match status" value="1"/>
</dbReference>
<keyword evidence="7" id="KW-1133">Transmembrane helix</keyword>
<dbReference type="Pfam" id="PF00072">
    <property type="entry name" value="Response_reg"/>
    <property type="match status" value="1"/>
</dbReference>
<dbReference type="PANTHER" id="PTHR43047">
    <property type="entry name" value="TWO-COMPONENT HISTIDINE PROTEIN KINASE"/>
    <property type="match status" value="1"/>
</dbReference>
<sequence>MNATNWQDRALVLRGLGNRWMLVAAASAAVAALCGMMMLDIQASVAEFRRDKAVGAAATLGQAIAYISHEARGPLNAAALSLALLEMDLTGDNEPEHVQNSSDSEQPSTEPRLDETVLEDLGTSIQATQRHLDDLLVWQRVAESGRSTLAPDLVPVWSNVSRRVRRETARTFGSLFRSQNVALRATGDGASKQVWVNPADGGHPRLCRTSAALAYVDMSQVMSIVSNGVSNALKHVPADGSASVTVIAAVDVSSAWRQFGPPVSVPPAIVRGSSAQAQQQQLFRGLLRIEVSDTGRGISKALLEFGKLFQPFARLRQGDDSLKMASSGLGLAIVRTMAVDSLGGEVGLCSVEGKGTVAFATIPVWCSRPRIGRASATSMDVVEPPPSEVAVTAMVSELASRSVAGGFDPGLEAAVVDSEVSARSDQGDSPTSDPSFIAGRPAFVVDDERVNRTLMAALLRRAGMRVRAFASGEAVVKALEGATSADRAPVLLILDLAMPGMGGLGVLRRLQQLRESSTASRPHALCRLVTIVVTGNASEFQRAEAEEMGPSRLLLKPINALSFLSGVAELLG</sequence>
<dbReference type="AlphaFoldDB" id="A0A5A8CUS2"/>
<evidence type="ECO:0000313" key="11">
    <source>
        <dbReference type="Proteomes" id="UP000324907"/>
    </source>
</evidence>